<protein>
    <submittedName>
        <fullName evidence="2">Uncharacterized protein</fullName>
    </submittedName>
</protein>
<dbReference type="EMBL" id="BART01017590">
    <property type="protein sequence ID" value="GAG79524.1"/>
    <property type="molecule type" value="Genomic_DNA"/>
</dbReference>
<evidence type="ECO:0000256" key="1">
    <source>
        <dbReference type="SAM" id="Phobius"/>
    </source>
</evidence>
<gene>
    <name evidence="2" type="ORF">S01H4_33425</name>
</gene>
<keyword evidence="1" id="KW-0472">Membrane</keyword>
<feature type="non-terminal residue" evidence="2">
    <location>
        <position position="299"/>
    </location>
</feature>
<sequence>DISLEKTRISRKGYFYCRGRMQYNFIIQPIILSQNKIGFLERNIPFAFQKSSNLYVVNFNDLNDLLSYLEQKRSSIEKVCIKKQPLNLFIDNKIKLSNALRLISIVLGVFGVSHLISLFVNDKIFVSVFELFQIPFIIGIILLLGFFIYMYKKNQDEIIQKYNKPFGCDHPDFDLSILSIALNQINPHEREQFLYEIYNKRPIPNELLPKIPNPNIFSEFVELFESNIVNIALNNENLTKLKQSFKYFKQKHSFYKAYCILRSILVLKLRDFIGHRLNKSAYDIHNIPSLLDIICAECN</sequence>
<reference evidence="2" key="1">
    <citation type="journal article" date="2014" name="Front. Microbiol.">
        <title>High frequency of phylogenetically diverse reductive dehalogenase-homologous genes in deep subseafloor sedimentary metagenomes.</title>
        <authorList>
            <person name="Kawai M."/>
            <person name="Futagami T."/>
            <person name="Toyoda A."/>
            <person name="Takaki Y."/>
            <person name="Nishi S."/>
            <person name="Hori S."/>
            <person name="Arai W."/>
            <person name="Tsubouchi T."/>
            <person name="Morono Y."/>
            <person name="Uchiyama I."/>
            <person name="Ito T."/>
            <person name="Fujiyama A."/>
            <person name="Inagaki F."/>
            <person name="Takami H."/>
        </authorList>
    </citation>
    <scope>NUCLEOTIDE SEQUENCE</scope>
    <source>
        <strain evidence="2">Expedition CK06-06</strain>
    </source>
</reference>
<feature type="non-terminal residue" evidence="2">
    <location>
        <position position="1"/>
    </location>
</feature>
<feature type="transmembrane region" description="Helical" evidence="1">
    <location>
        <begin position="99"/>
        <end position="120"/>
    </location>
</feature>
<evidence type="ECO:0000313" key="2">
    <source>
        <dbReference type="EMBL" id="GAG79524.1"/>
    </source>
</evidence>
<comment type="caution">
    <text evidence="2">The sequence shown here is derived from an EMBL/GenBank/DDBJ whole genome shotgun (WGS) entry which is preliminary data.</text>
</comment>
<proteinExistence type="predicted"/>
<dbReference type="AlphaFoldDB" id="X1ACC0"/>
<accession>X1ACC0</accession>
<name>X1ACC0_9ZZZZ</name>
<feature type="transmembrane region" description="Helical" evidence="1">
    <location>
        <begin position="132"/>
        <end position="151"/>
    </location>
</feature>
<keyword evidence="1" id="KW-0812">Transmembrane</keyword>
<organism evidence="2">
    <name type="scientific">marine sediment metagenome</name>
    <dbReference type="NCBI Taxonomy" id="412755"/>
    <lineage>
        <taxon>unclassified sequences</taxon>
        <taxon>metagenomes</taxon>
        <taxon>ecological metagenomes</taxon>
    </lineage>
</organism>
<keyword evidence="1" id="KW-1133">Transmembrane helix</keyword>